<gene>
    <name evidence="1" type="ORF">GH811_06525</name>
</gene>
<dbReference type="Proteomes" id="UP000622405">
    <property type="component" value="Unassembled WGS sequence"/>
</dbReference>
<dbReference type="RefSeq" id="WP_186893763.1">
    <property type="nucleotide sequence ID" value="NZ_WJBE01000004.1"/>
</dbReference>
<dbReference type="EMBL" id="WJBE01000004">
    <property type="protein sequence ID" value="MBC3899268.1"/>
    <property type="molecule type" value="Genomic_DNA"/>
</dbReference>
<protein>
    <submittedName>
        <fullName evidence="1">Uncharacterized protein</fullName>
    </submittedName>
</protein>
<proteinExistence type="predicted"/>
<comment type="caution">
    <text evidence="1">The sequence shown here is derived from an EMBL/GenBank/DDBJ whole genome shotgun (WGS) entry which is preliminary data.</text>
</comment>
<organism evidence="1 2">
    <name type="scientific">Acetobacterium malicum</name>
    <dbReference type="NCBI Taxonomy" id="52692"/>
    <lineage>
        <taxon>Bacteria</taxon>
        <taxon>Bacillati</taxon>
        <taxon>Bacillota</taxon>
        <taxon>Clostridia</taxon>
        <taxon>Eubacteriales</taxon>
        <taxon>Eubacteriaceae</taxon>
        <taxon>Acetobacterium</taxon>
    </lineage>
</organism>
<evidence type="ECO:0000313" key="2">
    <source>
        <dbReference type="Proteomes" id="UP000622405"/>
    </source>
</evidence>
<keyword evidence="2" id="KW-1185">Reference proteome</keyword>
<sequence>MKIKKWIETPTDWQNWKQFLMEHSKEELSELIINRMLRDPGFSKEIYHKLVKRKLSVNETIDDYEIELDYEMNQRFPDVDFLKILSDRLLARAECTDNLLDQLKLYVSVVINLDRVIECGAGYKNDDEYLLIEVMNTCRDLMLDVIEEHHLDLSTEELSKVLDYLKTESEAYCSIDKENRIETAFKKVLSLTIGRTTITKNGAYVRGANYYGNLK</sequence>
<reference evidence="1 2" key="1">
    <citation type="journal article" date="2020" name="mSystems">
        <title>Defining Genomic and Predicted Metabolic Features of the Acetobacterium Genus.</title>
        <authorList>
            <person name="Ross D.E."/>
            <person name="Marshall C.W."/>
            <person name="Gulliver D."/>
            <person name="May H.D."/>
            <person name="Norman R.S."/>
        </authorList>
    </citation>
    <scope>NUCLEOTIDE SEQUENCE [LARGE SCALE GENOMIC DNA]</scope>
    <source>
        <strain evidence="1 2">DSM 4132</strain>
    </source>
</reference>
<evidence type="ECO:0000313" key="1">
    <source>
        <dbReference type="EMBL" id="MBC3899268.1"/>
    </source>
</evidence>
<accession>A0ABR6YVQ6</accession>
<name>A0ABR6YVQ6_9FIRM</name>